<dbReference type="InParanoid" id="A0A1Y2B340"/>
<dbReference type="InterPro" id="IPR029044">
    <property type="entry name" value="Nucleotide-diphossugar_trans"/>
</dbReference>
<dbReference type="PANTHER" id="PTHR46830:SF2">
    <property type="entry name" value="ALPHA-1,4-N-ACETYLGLUCOSAMINYLTRANSFERASE"/>
    <property type="match status" value="1"/>
</dbReference>
<dbReference type="Pfam" id="PF04488">
    <property type="entry name" value="Gly_transf_sug"/>
    <property type="match status" value="1"/>
</dbReference>
<protein>
    <recommendedName>
        <fullName evidence="6">Nucleotide-diphospho-sugar transferase</fullName>
    </recommendedName>
</protein>
<dbReference type="InterPro" id="IPR007577">
    <property type="entry name" value="GlycoTrfase_DXD_sugar-bd_CS"/>
</dbReference>
<dbReference type="PANTHER" id="PTHR46830">
    <property type="entry name" value="TRANSFERASE, PUTATIVE-RELATED"/>
    <property type="match status" value="1"/>
</dbReference>
<comment type="caution">
    <text evidence="4">The sequence shown here is derived from an EMBL/GenBank/DDBJ whole genome shotgun (WGS) entry which is preliminary data.</text>
</comment>
<name>A0A1Y2B340_9TREE</name>
<evidence type="ECO:0000256" key="2">
    <source>
        <dbReference type="SAM" id="MobiDB-lite"/>
    </source>
</evidence>
<comment type="similarity">
    <text evidence="1">Belongs to the glycosyltransferase 32 family.</text>
</comment>
<dbReference type="Proteomes" id="UP000193986">
    <property type="component" value="Unassembled WGS sequence"/>
</dbReference>
<feature type="region of interest" description="Disordered" evidence="2">
    <location>
        <begin position="414"/>
        <end position="444"/>
    </location>
</feature>
<feature type="transmembrane region" description="Helical" evidence="3">
    <location>
        <begin position="63"/>
        <end position="88"/>
    </location>
</feature>
<proteinExistence type="inferred from homology"/>
<evidence type="ECO:0008006" key="6">
    <source>
        <dbReference type="Google" id="ProtNLM"/>
    </source>
</evidence>
<evidence type="ECO:0000313" key="4">
    <source>
        <dbReference type="EMBL" id="ORY28960.1"/>
    </source>
</evidence>
<evidence type="ECO:0000313" key="5">
    <source>
        <dbReference type="Proteomes" id="UP000193986"/>
    </source>
</evidence>
<keyword evidence="3" id="KW-0472">Membrane</keyword>
<accession>A0A1Y2B340</accession>
<dbReference type="Gene3D" id="3.90.550.20">
    <property type="match status" value="1"/>
</dbReference>
<dbReference type="STRING" id="71784.A0A1Y2B340"/>
<gene>
    <name evidence="4" type="ORF">BCR39DRAFT_181344</name>
</gene>
<keyword evidence="3" id="KW-1133">Transmembrane helix</keyword>
<feature type="region of interest" description="Disordered" evidence="2">
    <location>
        <begin position="1"/>
        <end position="21"/>
    </location>
</feature>
<evidence type="ECO:0000256" key="1">
    <source>
        <dbReference type="ARBA" id="ARBA00009003"/>
    </source>
</evidence>
<dbReference type="SUPFAM" id="SSF53448">
    <property type="entry name" value="Nucleotide-diphospho-sugar transferases"/>
    <property type="match status" value="1"/>
</dbReference>
<evidence type="ECO:0000256" key="3">
    <source>
        <dbReference type="SAM" id="Phobius"/>
    </source>
</evidence>
<reference evidence="4 5" key="1">
    <citation type="submission" date="2016-07" db="EMBL/GenBank/DDBJ databases">
        <title>Pervasive Adenine N6-methylation of Active Genes in Fungi.</title>
        <authorList>
            <consortium name="DOE Joint Genome Institute"/>
            <person name="Mondo S.J."/>
            <person name="Dannebaum R.O."/>
            <person name="Kuo R.C."/>
            <person name="Labutti K."/>
            <person name="Haridas S."/>
            <person name="Kuo A."/>
            <person name="Salamov A."/>
            <person name="Ahrendt S.R."/>
            <person name="Lipzen A."/>
            <person name="Sullivan W."/>
            <person name="Andreopoulos W.B."/>
            <person name="Clum A."/>
            <person name="Lindquist E."/>
            <person name="Daum C."/>
            <person name="Ramamoorthy G.K."/>
            <person name="Gryganskyi A."/>
            <person name="Culley D."/>
            <person name="Magnuson J.K."/>
            <person name="James T.Y."/>
            <person name="O'Malley M.A."/>
            <person name="Stajich J.E."/>
            <person name="Spatafora J.W."/>
            <person name="Visel A."/>
            <person name="Grigoriev I.V."/>
        </authorList>
    </citation>
    <scope>NUCLEOTIDE SEQUENCE [LARGE SCALE GENOMIC DNA]</scope>
    <source>
        <strain evidence="4 5">68-887.2</strain>
    </source>
</reference>
<keyword evidence="3" id="KW-0812">Transmembrane</keyword>
<dbReference type="OrthoDB" id="409543at2759"/>
<sequence>MSPSPSSYGRWGALSMSSSESSPLAYPLKTIRQITKLPGIWAAGGGGSEYTAMTPKEGRSHSIITTVFVRLLPTTLVLFLGIFIGVHYPSYLSIYSRRSQTVPSLLPRTLLPPPSSLVPPVSTLPPPDDPVPNIVHYVYGLATGSQPDFPYFAYLAMRSAMVTLKPDRILFHCIHEPEGYWWDRVRGWEGWEGDDGMRKGEVEIVPARDVQTVGKDKRPVHHFAHKADILRLEVLLAYGGIYLDIDTFVLRPFADYSLLSYDTVLGMEASRLTFWHQPGFDDEMQPKGLCNAVIIARRQATFLRRWLESYEGFQESKWTEHSVEMPWTLAKLYPTTVTVLSERAFFWPLWTDDHIHAVYGTTEYDFDESGQLAYHAWESKAKPYLSALDPATIQTFDTSFTRMARRFREPDEEWRWRSHGRQDGAGSGTGLAKGDEESEREEVARRVRFYRESER</sequence>
<dbReference type="EMBL" id="MCFC01000028">
    <property type="protein sequence ID" value="ORY28960.1"/>
    <property type="molecule type" value="Genomic_DNA"/>
</dbReference>
<dbReference type="AlphaFoldDB" id="A0A1Y2B340"/>
<keyword evidence="5" id="KW-1185">Reference proteome</keyword>
<organism evidence="4 5">
    <name type="scientific">Naematelia encephala</name>
    <dbReference type="NCBI Taxonomy" id="71784"/>
    <lineage>
        <taxon>Eukaryota</taxon>
        <taxon>Fungi</taxon>
        <taxon>Dikarya</taxon>
        <taxon>Basidiomycota</taxon>
        <taxon>Agaricomycotina</taxon>
        <taxon>Tremellomycetes</taxon>
        <taxon>Tremellales</taxon>
        <taxon>Naemateliaceae</taxon>
        <taxon>Naematelia</taxon>
    </lineage>
</organism>